<comment type="caution">
    <text evidence="2">The sequence shown here is derived from an EMBL/GenBank/DDBJ whole genome shotgun (WGS) entry which is preliminary data.</text>
</comment>
<dbReference type="PANTHER" id="PTHR46082:SF6">
    <property type="entry name" value="AAA+ ATPASE DOMAIN-CONTAINING PROTEIN-RELATED"/>
    <property type="match status" value="1"/>
</dbReference>
<dbReference type="InterPro" id="IPR053137">
    <property type="entry name" value="NLR-like"/>
</dbReference>
<accession>A0A812V361</accession>
<dbReference type="PANTHER" id="PTHR46082">
    <property type="entry name" value="ATP/GTP-BINDING PROTEIN-RELATED"/>
    <property type="match status" value="1"/>
</dbReference>
<dbReference type="Pfam" id="PF13424">
    <property type="entry name" value="TPR_12"/>
    <property type="match status" value="1"/>
</dbReference>
<proteinExistence type="predicted"/>
<dbReference type="OrthoDB" id="771227at2759"/>
<organism evidence="2 3">
    <name type="scientific">Symbiodinium natans</name>
    <dbReference type="NCBI Taxonomy" id="878477"/>
    <lineage>
        <taxon>Eukaryota</taxon>
        <taxon>Sar</taxon>
        <taxon>Alveolata</taxon>
        <taxon>Dinophyceae</taxon>
        <taxon>Suessiales</taxon>
        <taxon>Symbiodiniaceae</taxon>
        <taxon>Symbiodinium</taxon>
    </lineage>
</organism>
<gene>
    <name evidence="2" type="primary">KLC2</name>
    <name evidence="2" type="ORF">SNAT2548_LOCUS33863</name>
</gene>
<evidence type="ECO:0000256" key="1">
    <source>
        <dbReference type="SAM" id="MobiDB-lite"/>
    </source>
</evidence>
<evidence type="ECO:0000313" key="2">
    <source>
        <dbReference type="EMBL" id="CAE7595062.1"/>
    </source>
</evidence>
<sequence>MGDCCEVHHEEPKQRAPKPREEAPKPKEPKKEKIDQSRITVLTMLESVGAGDWTKAPEVTLMLEQRSGDREVCRSAAKAAERIACQEKGLDVLTEQGAVQQLLQVWHSHRNDTSLAVHVHNVVARFWERASSDNQWICLPAQQAAGKALITSGQNEWLAEAHKAAVKLHEKGYTTAAMEMYRQCIEQFNKDVGAEHQCTLQAKNNFAVLLEECQQFQEAEKLHTEVCKQFETKFGAEHGDVTSSKFNLAALRAKMGNLEESEAMYKQVLEVRERTLGPQHSNTLRAKANLADVIRRQGRLMDAEQMLKNLVDQCHISFGRDDAHTLKARCQLAHILAQGDETRFRQAEAHLREVVSRREQKLGPSHPDTLTALGRLAFVLETNNPREAEQLNEQIWQRLDSLAPMDRKRSRCRQSKFLLTLSEVGEPDREEALVRQVVERRGTTLGATHPDTLAARSELAAILARKDTEDAAAESLALRREVANLSETCLGPDHVETLAAKAALAGAILRSLGPDANEADTRAAREEAESLHLKATSRFKTAQAPTLPSTFSSLASLSYPSLSSLPQLPGCISLPAEGSSKIAVLAQG</sequence>
<dbReference type="Gene3D" id="1.25.40.10">
    <property type="entry name" value="Tetratricopeptide repeat domain"/>
    <property type="match status" value="2"/>
</dbReference>
<keyword evidence="3" id="KW-1185">Reference proteome</keyword>
<evidence type="ECO:0000313" key="3">
    <source>
        <dbReference type="Proteomes" id="UP000604046"/>
    </source>
</evidence>
<dbReference type="Pfam" id="PF13374">
    <property type="entry name" value="TPR_10"/>
    <property type="match status" value="3"/>
</dbReference>
<dbReference type="Proteomes" id="UP000604046">
    <property type="component" value="Unassembled WGS sequence"/>
</dbReference>
<dbReference type="EMBL" id="CAJNDS010002781">
    <property type="protein sequence ID" value="CAE7595062.1"/>
    <property type="molecule type" value="Genomic_DNA"/>
</dbReference>
<reference evidence="2" key="1">
    <citation type="submission" date="2021-02" db="EMBL/GenBank/DDBJ databases">
        <authorList>
            <person name="Dougan E. K."/>
            <person name="Rhodes N."/>
            <person name="Thang M."/>
            <person name="Chan C."/>
        </authorList>
    </citation>
    <scope>NUCLEOTIDE SEQUENCE</scope>
</reference>
<protein>
    <submittedName>
        <fullName evidence="2">KLC2 protein</fullName>
    </submittedName>
</protein>
<dbReference type="SUPFAM" id="SSF48452">
    <property type="entry name" value="TPR-like"/>
    <property type="match status" value="2"/>
</dbReference>
<dbReference type="InterPro" id="IPR011990">
    <property type="entry name" value="TPR-like_helical_dom_sf"/>
</dbReference>
<feature type="region of interest" description="Disordered" evidence="1">
    <location>
        <begin position="1"/>
        <end position="35"/>
    </location>
</feature>
<dbReference type="AlphaFoldDB" id="A0A812V361"/>
<name>A0A812V361_9DINO</name>